<evidence type="ECO:0000313" key="11">
    <source>
        <dbReference type="EMBL" id="KAK8244635.1"/>
    </source>
</evidence>
<dbReference type="InterPro" id="IPR046541">
    <property type="entry name" value="DUF6606"/>
</dbReference>
<dbReference type="InterPro" id="IPR022099">
    <property type="entry name" value="DUF3638"/>
</dbReference>
<comment type="caution">
    <text evidence="11">The sequence shown here is derived from an EMBL/GenBank/DDBJ whole genome shotgun (WGS) entry which is preliminary data.</text>
</comment>
<dbReference type="InterPro" id="IPR022105">
    <property type="entry name" value="DUF3645"/>
</dbReference>
<feature type="region of interest" description="Disordered" evidence="7">
    <location>
        <begin position="1474"/>
        <end position="1493"/>
    </location>
</feature>
<evidence type="ECO:0000313" key="12">
    <source>
        <dbReference type="Proteomes" id="UP001492380"/>
    </source>
</evidence>
<feature type="domain" description="DUF3645" evidence="9">
    <location>
        <begin position="2259"/>
        <end position="2289"/>
    </location>
</feature>
<dbReference type="EMBL" id="JBBWRZ010000002">
    <property type="protein sequence ID" value="KAK8244635.1"/>
    <property type="molecule type" value="Genomic_DNA"/>
</dbReference>
<organism evidence="11 12">
    <name type="scientific">Phyllosticta capitalensis</name>
    <dbReference type="NCBI Taxonomy" id="121624"/>
    <lineage>
        <taxon>Eukaryota</taxon>
        <taxon>Fungi</taxon>
        <taxon>Dikarya</taxon>
        <taxon>Ascomycota</taxon>
        <taxon>Pezizomycotina</taxon>
        <taxon>Dothideomycetes</taxon>
        <taxon>Dothideomycetes incertae sedis</taxon>
        <taxon>Botryosphaeriales</taxon>
        <taxon>Phyllostictaceae</taxon>
        <taxon>Phyllosticta</taxon>
    </lineage>
</organism>
<evidence type="ECO:0000259" key="9">
    <source>
        <dbReference type="Pfam" id="PF12359"/>
    </source>
</evidence>
<evidence type="ECO:0000256" key="7">
    <source>
        <dbReference type="SAM" id="MobiDB-lite"/>
    </source>
</evidence>
<dbReference type="InterPro" id="IPR051346">
    <property type="entry name" value="OTU_Deubiquitinase"/>
</dbReference>
<feature type="domain" description="DUF6606" evidence="10">
    <location>
        <begin position="11"/>
        <end position="264"/>
    </location>
</feature>
<keyword evidence="4" id="KW-0833">Ubl conjugation pathway</keyword>
<evidence type="ECO:0000256" key="5">
    <source>
        <dbReference type="ARBA" id="ARBA00022801"/>
    </source>
</evidence>
<dbReference type="EC" id="3.4.19.12" evidence="2"/>
<dbReference type="PANTHER" id="PTHR13367">
    <property type="entry name" value="UBIQUITIN THIOESTERASE"/>
    <property type="match status" value="1"/>
</dbReference>
<accession>A0ABR1Z1L3</accession>
<evidence type="ECO:0000256" key="2">
    <source>
        <dbReference type="ARBA" id="ARBA00012759"/>
    </source>
</evidence>
<evidence type="ECO:0000256" key="6">
    <source>
        <dbReference type="ARBA" id="ARBA00022807"/>
    </source>
</evidence>
<dbReference type="Pfam" id="PF12340">
    <property type="entry name" value="DUF3638"/>
    <property type="match status" value="1"/>
</dbReference>
<evidence type="ECO:0000256" key="3">
    <source>
        <dbReference type="ARBA" id="ARBA00022670"/>
    </source>
</evidence>
<reference evidence="11 12" key="1">
    <citation type="submission" date="2024-04" db="EMBL/GenBank/DDBJ databases">
        <title>Phyllosticta paracitricarpa is synonymous to the EU quarantine fungus P. citricarpa based on phylogenomic analyses.</title>
        <authorList>
            <consortium name="Lawrence Berkeley National Laboratory"/>
            <person name="Van Ingen-Buijs V.A."/>
            <person name="Van Westerhoven A.C."/>
            <person name="Haridas S."/>
            <person name="Skiadas P."/>
            <person name="Martin F."/>
            <person name="Groenewald J.Z."/>
            <person name="Crous P.W."/>
            <person name="Seidl M.F."/>
        </authorList>
    </citation>
    <scope>NUCLEOTIDE SEQUENCE [LARGE SCALE GENOMIC DNA]</scope>
    <source>
        <strain evidence="11 12">CBS 123374</strain>
    </source>
</reference>
<evidence type="ECO:0000256" key="1">
    <source>
        <dbReference type="ARBA" id="ARBA00000707"/>
    </source>
</evidence>
<feature type="domain" description="DUF3638" evidence="8">
    <location>
        <begin position="1945"/>
        <end position="2139"/>
    </location>
</feature>
<evidence type="ECO:0000259" key="8">
    <source>
        <dbReference type="Pfam" id="PF12340"/>
    </source>
</evidence>
<evidence type="ECO:0000259" key="10">
    <source>
        <dbReference type="Pfam" id="PF20255"/>
    </source>
</evidence>
<keyword evidence="5" id="KW-0378">Hydrolase</keyword>
<dbReference type="PANTHER" id="PTHR13367:SF33">
    <property type="entry name" value="P-LOOP CONTAINING NUCLEOSIDE TRIPHOSPHATE HYDROLASE PROTEIN"/>
    <property type="match status" value="1"/>
</dbReference>
<keyword evidence="12" id="KW-1185">Reference proteome</keyword>
<dbReference type="Pfam" id="PF20255">
    <property type="entry name" value="DUF6606"/>
    <property type="match status" value="1"/>
</dbReference>
<dbReference type="Proteomes" id="UP001492380">
    <property type="component" value="Unassembled WGS sequence"/>
</dbReference>
<gene>
    <name evidence="11" type="ORF">HDK90DRAFT_522989</name>
</gene>
<name>A0ABR1Z1L3_9PEZI</name>
<protein>
    <recommendedName>
        <fullName evidence="2">ubiquitinyl hydrolase 1</fullName>
        <ecNumber evidence="2">3.4.19.12</ecNumber>
    </recommendedName>
</protein>
<dbReference type="Pfam" id="PF12359">
    <property type="entry name" value="DUF3645"/>
    <property type="match status" value="1"/>
</dbReference>
<keyword evidence="6" id="KW-0788">Thiol protease</keyword>
<proteinExistence type="predicted"/>
<sequence length="3000" mass="339516">MVLDKSTVDFLVNHVILPPKLPQERESEDDEIKGEKDLLELVIHTITKYVGQTSGRSTTAWRYARSAIEAGSTLCKKTLVEMFSDLGKAAPVVLYIKAQNCCLLIRKTQEDNFIFSAFETSAESSAVIQSEARLQWTFPGRSVIAPHSAFKDKKLAEELAGTIQLLQQERVGLMIGEGDSAHPGLVTEVLQSIVAKFGDNCECPRIHKKIRDEVNWNGNRLPWRRSPLWLVIRVSLNLLLRDILSPQLAEKQYKNFMAFFIAKVSDAAKDFVDPDIKAVINAKLARRLTKLDGNILSFVSTAVKDTASNYNDSLDASRPYLIEAIKNDCSEARPAEFTPNDPVSLDFQENGLPLLPDGMSLTDRVVVLEDFEAWVFEKLSAWSQGRASCEADCEALAELRKTYMELSRPIYNGNPRANSIMAPVELEMWRVLDLMCLEIYPIMSDYSPEIPICITEPLLLPQHYHMEIAHRFEDHLEKRYAAVSNDNGILGEPKADSFPVRFYDQSLHHQTLRAEIENEAQIRRDKKTAEWKKKTKQHEKLCSAARHLSHDHPRGRSKKARKDCRRCSLEAKTEKMVIKVDEWPLPKNLIQLKAVVFELDVPRAFAAWRDTTWSILMDLGRGDPKPGKWINSELLDYKNLCKQASNKRQRVTFGSNAKSFLNAPNSEWQFPVDIDAILLKNGLKYRLWDRVRKCWLMDQTEPPSFHRLSSSKLPKGSYTDSGLGKFVNKSSFTPNDAIAGQENCALGISQHEFLAFASLRAGERIQWLNIIRELGASVDLTFGAAEVHILIRQMATQAGSRNGNVLRTTHEVFKDDNFCGQLLDLCSEHLEAVQANWKEINRLSTLIVLGLRVMSLTPSDIIADRAAVLLRKLRKVALTWCRQLTRQQPSCSTEELAKNLGIVILRSALACQMTFDIDPKKIPRLLQNQEDVSNLVEASVHIYNNRPSQMQDLPKGVQRGFLLSRKLSRKLLEHLKGLIAVDNAGMNQALRSIRSSGNESNIAREWSFRFGPFSSWIANETSEAPGERSQSIHYDLLTGELLIDGQPLGRLPRQITEKPLYRRVFGSRILNVSASKMPQMQYVAREKIGEHEVRLKGSFVRNFTDNQKIHLGLHEGELLIKAVTPMQIIRLIPHEVFNNDFPHQFQHELVHFFDIENKIIEFRSVKDPWSHASRAIRLSFNPEGRSSMQIGIKSLVEMATPLGSSIATIFSAIEKVSQVVVTASEGKVEVELPRFGLHFFINGDGLLESEQLHSTVSETQEIGCLYGLRNKIVLSGTQNSVLIPLGTITVSHLGGYKRVEIQNGEDKKVRFVHWYQNTTLGTLQGTSDMTEILYKSYLLALTSFPRPNPLSQQTGTAEALSTLAEKRLKSSFPLSKESIGLLAQIMELTPRREFYPRHLRRSQRVIWHPDLDQLSQHDGFFVLALEIFSHNARFAMLSSAEPLQAGISSDSRGSSHLLKRSYLRNLSVQIPCPDRREQTEDEKYESRDQDTASPRSLRVYNTAALIMEWPSQVEVVKDLPEIAKSWEHVTGYRKSLTDELEMSLSNIISILPDLKHWGYLYELCHNSNRATDTYKLLFLFSMMAFEQESFFPYLRTLLGIAFSSRFKKLMPDHSTFDLTAGANLVSETLETRVAMSCPAFEDRENEALQSRQNRHDAYLRHKQHEVELVARFVEAQWPCATPHLFDPSKISLLDIGAAGRICQDLFAEWYRNLGFVTHIEQVGQILQEIDTSQPMVLSRPRDIPKQVVPVMNRSQRVYPSLVSLMGSTMPPKLEEAPKVLVATPSQSNMEVSTDLSEQRRILESLRSGGSETRKTYADDLLSSVDALEKSTATDLPDEITESMDTLVDHNQALLSFLERCVAQFVHSLRPVTPAAEVASLAGLWPRVTPYSLLECLAAPRSENLSSEWKQALIFLGEAISLFQRADRLVTMKTTNNIFGFYKEAEIQAIVAKEMLSPEDGANLVTQLNMGEGKSSVIIPMVTIALANGQQIARLIVLKSLLQQTHLLLSQRLGGLINRAIYHIPFSRDTMLDKDRVTLLQEIYNECMENRGVFVALAEHVLSFRLIGRERLPKQQELAQLAISFDLWQQKHCRNVIDEVDEVLDSKFQLVYSIGIQQHMDAQSERWTCIHSVFSMVGEFTKWHAEDLDLEVDFRGRSFPFLTFFDQQECHKVLALLMDSFFNLAGISAEHFSPIVRSAARKFIQWRNMLPFELKKVKESFQGTPAWPTLHLLRGIFAYGILDHALQDKLWMVNYGLALDRSLMAVPYRAKGVPSARSEFSHPDLSIILTCLSYYYSGLTQNQLRHALEILMSEADPTDEYKGWIKDKSDLQIELRSLDAINLDDADQGRSRLLHDPRRVAKQFPSKLSLSAWDMVPSKNTTTGFSGTNDNQSMLPSSIKQRNLPRLRHTNAMVNQLLLRKENRTYIKMSDGEGRRQDLDGLLESISKQTNKIQVLIDVGAQVLEAENEEVAVKWLELSPEYDAAVFFDDADEVMVVDQNSYIERLSVSPFKRKLDRCLVYLDEFHTRGVDLDLPLNARAAVTLGPSLTKDRLVQGCMRMRRLGADHSLVFFAPPEVHRSILTVSGKDEELDSGDVLYWALFQTCNTLESMRPLYLNQGLEFAHRNRICSKYLNNLEEELPIEAIQAFSEEILEPEARTLSEMYGAEASTNILRPCLVDRAAEEDPISRPLVAEWRRAKFAASQNSGLQEEQEREVSHEVQQVQEVQRAPPAESLPHTLHQGIKEFVQTGRWPSGEDSPFYPAFDGLRKSSAFKELAFDGSCNRIFVTKDFMQTIDQGDKPDQDQYLRPIKWVVSSTSTTNLLVISPFEANELLPEFKQSKAVRLHIYSASTSKSMKSLSNLSFFTITGIEPNTPDNTSDAERALALAQLDIFAGCVFLRDYASYLAVCDFLGLVVRKDKLPKTSIFDLGGNKKSAIGSDGFADPAVREEMGLAASPFTSSPLPFLRALIGIRRKGQTIIQTHVGKISNGHILTEEDFREG</sequence>
<comment type="catalytic activity">
    <reaction evidence="1">
        <text>Thiol-dependent hydrolysis of ester, thioester, amide, peptide and isopeptide bonds formed by the C-terminal Gly of ubiquitin (a 76-residue protein attached to proteins as an intracellular targeting signal).</text>
        <dbReference type="EC" id="3.4.19.12"/>
    </reaction>
</comment>
<keyword evidence="3" id="KW-0645">Protease</keyword>
<evidence type="ECO:0000256" key="4">
    <source>
        <dbReference type="ARBA" id="ARBA00022786"/>
    </source>
</evidence>